<sequence>MTAGVIGFLMCELSINHGLTLRQLANELERACSISTNLNLWLSRTSGRSIRGRRAVKKVLAGGGQNLQTKLGSNEYPHSNEFIRNTLRKFADVSNVVVILDNDPCHARAELVFQEPEFAAATLLCLGPYSPMLNAIENVFSVFKSAVKDFITQNHAEIIVVPPGATMKAHRQRFLIEAAETLFPHAATAQLCAPCYRHTFRFHVKVAAIEDMPVGC</sequence>
<evidence type="ECO:0000259" key="1">
    <source>
        <dbReference type="Pfam" id="PF13358"/>
    </source>
</evidence>
<name>G4YIJ1_PHYSP</name>
<proteinExistence type="predicted"/>
<dbReference type="OMA" id="NDPCHAR"/>
<dbReference type="InterPro" id="IPR038717">
    <property type="entry name" value="Tc1-like_DDE_dom"/>
</dbReference>
<dbReference type="InParanoid" id="G4YIJ1"/>
<evidence type="ECO:0000313" key="2">
    <source>
        <dbReference type="EMBL" id="EGZ28115.1"/>
    </source>
</evidence>
<dbReference type="RefSeq" id="XP_009515390.1">
    <property type="nucleotide sequence ID" value="XM_009517095.1"/>
</dbReference>
<feature type="domain" description="Tc1-like transposase DDE" evidence="1">
    <location>
        <begin position="71"/>
        <end position="149"/>
    </location>
</feature>
<dbReference type="Proteomes" id="UP000002640">
    <property type="component" value="Unassembled WGS sequence"/>
</dbReference>
<dbReference type="KEGG" id="psoj:PHYSODRAFT_309033"/>
<dbReference type="Gene3D" id="3.30.420.10">
    <property type="entry name" value="Ribonuclease H-like superfamily/Ribonuclease H"/>
    <property type="match status" value="1"/>
</dbReference>
<dbReference type="AlphaFoldDB" id="G4YIJ1"/>
<keyword evidence="3" id="KW-1185">Reference proteome</keyword>
<organism evidence="2 3">
    <name type="scientific">Phytophthora sojae (strain P6497)</name>
    <name type="common">Soybean stem and root rot agent</name>
    <name type="synonym">Phytophthora megasperma f. sp. glycines</name>
    <dbReference type="NCBI Taxonomy" id="1094619"/>
    <lineage>
        <taxon>Eukaryota</taxon>
        <taxon>Sar</taxon>
        <taxon>Stramenopiles</taxon>
        <taxon>Oomycota</taxon>
        <taxon>Peronosporomycetes</taxon>
        <taxon>Peronosporales</taxon>
        <taxon>Peronosporaceae</taxon>
        <taxon>Phytophthora</taxon>
    </lineage>
</organism>
<dbReference type="InterPro" id="IPR036397">
    <property type="entry name" value="RNaseH_sf"/>
</dbReference>
<gene>
    <name evidence="2" type="ORF">PHYSODRAFT_309033</name>
</gene>
<dbReference type="EMBL" id="JH159151">
    <property type="protein sequence ID" value="EGZ28115.1"/>
    <property type="molecule type" value="Genomic_DNA"/>
</dbReference>
<evidence type="ECO:0000313" key="3">
    <source>
        <dbReference type="Proteomes" id="UP000002640"/>
    </source>
</evidence>
<reference evidence="2 3" key="1">
    <citation type="journal article" date="2006" name="Science">
        <title>Phytophthora genome sequences uncover evolutionary origins and mechanisms of pathogenesis.</title>
        <authorList>
            <person name="Tyler B.M."/>
            <person name="Tripathy S."/>
            <person name="Zhang X."/>
            <person name="Dehal P."/>
            <person name="Jiang R.H."/>
            <person name="Aerts A."/>
            <person name="Arredondo F.D."/>
            <person name="Baxter L."/>
            <person name="Bensasson D."/>
            <person name="Beynon J.L."/>
            <person name="Chapman J."/>
            <person name="Damasceno C.M."/>
            <person name="Dorrance A.E."/>
            <person name="Dou D."/>
            <person name="Dickerman A.W."/>
            <person name="Dubchak I.L."/>
            <person name="Garbelotto M."/>
            <person name="Gijzen M."/>
            <person name="Gordon S.G."/>
            <person name="Govers F."/>
            <person name="Grunwald N.J."/>
            <person name="Huang W."/>
            <person name="Ivors K.L."/>
            <person name="Jones R.W."/>
            <person name="Kamoun S."/>
            <person name="Krampis K."/>
            <person name="Lamour K.H."/>
            <person name="Lee M.K."/>
            <person name="McDonald W.H."/>
            <person name="Medina M."/>
            <person name="Meijer H.J."/>
            <person name="Nordberg E.K."/>
            <person name="Maclean D.J."/>
            <person name="Ospina-Giraldo M.D."/>
            <person name="Morris P.F."/>
            <person name="Phuntumart V."/>
            <person name="Putnam N.H."/>
            <person name="Rash S."/>
            <person name="Rose J.K."/>
            <person name="Sakihama Y."/>
            <person name="Salamov A.A."/>
            <person name="Savidor A."/>
            <person name="Scheuring C.F."/>
            <person name="Smith B.M."/>
            <person name="Sobral B.W."/>
            <person name="Terry A."/>
            <person name="Torto-Alalibo T.A."/>
            <person name="Win J."/>
            <person name="Xu Z."/>
            <person name="Zhang H."/>
            <person name="Grigoriev I.V."/>
            <person name="Rokhsar D.S."/>
            <person name="Boore J.L."/>
        </authorList>
    </citation>
    <scope>NUCLEOTIDE SEQUENCE [LARGE SCALE GENOMIC DNA]</scope>
    <source>
        <strain evidence="2 3">P6497</strain>
    </source>
</reference>
<protein>
    <recommendedName>
        <fullName evidence="1">Tc1-like transposase DDE domain-containing protein</fullName>
    </recommendedName>
</protein>
<dbReference type="GO" id="GO:0003676">
    <property type="term" value="F:nucleic acid binding"/>
    <property type="evidence" value="ECO:0007669"/>
    <property type="project" value="InterPro"/>
</dbReference>
<accession>G4YIJ1</accession>
<dbReference type="GeneID" id="20643098"/>
<dbReference type="Pfam" id="PF13358">
    <property type="entry name" value="DDE_3"/>
    <property type="match status" value="1"/>
</dbReference>